<dbReference type="PROSITE" id="PS51918">
    <property type="entry name" value="RADICAL_SAM"/>
    <property type="match status" value="1"/>
</dbReference>
<gene>
    <name evidence="8" type="ORF">BCF53_10647</name>
</gene>
<keyword evidence="5" id="KW-0408">Iron</keyword>
<proteinExistence type="predicted"/>
<dbReference type="InterPro" id="IPR023404">
    <property type="entry name" value="rSAM_horseshoe"/>
</dbReference>
<dbReference type="InterPro" id="IPR005911">
    <property type="entry name" value="YhcC-like"/>
</dbReference>
<dbReference type="GO" id="GO:0046872">
    <property type="term" value="F:metal ion binding"/>
    <property type="evidence" value="ECO:0007669"/>
    <property type="project" value="UniProtKB-KW"/>
</dbReference>
<dbReference type="Pfam" id="PF16199">
    <property type="entry name" value="Radical_SAM_C"/>
    <property type="match status" value="1"/>
</dbReference>
<dbReference type="CDD" id="cd01335">
    <property type="entry name" value="Radical_SAM"/>
    <property type="match status" value="1"/>
</dbReference>
<evidence type="ECO:0000259" key="7">
    <source>
        <dbReference type="PROSITE" id="PS51918"/>
    </source>
</evidence>
<dbReference type="InterPro" id="IPR039661">
    <property type="entry name" value="ELP3"/>
</dbReference>
<name>A0A4R3I8J8_9GAMM</name>
<evidence type="ECO:0000313" key="8">
    <source>
        <dbReference type="EMBL" id="TCS41316.1"/>
    </source>
</evidence>
<dbReference type="SUPFAM" id="SSF102114">
    <property type="entry name" value="Radical SAM enzymes"/>
    <property type="match status" value="1"/>
</dbReference>
<evidence type="ECO:0000256" key="1">
    <source>
        <dbReference type="ARBA" id="ARBA00001966"/>
    </source>
</evidence>
<dbReference type="OrthoDB" id="9801689at2"/>
<dbReference type="PANTHER" id="PTHR11135:SF1">
    <property type="entry name" value="PROTEIN YHCC"/>
    <property type="match status" value="1"/>
</dbReference>
<organism evidence="8 9">
    <name type="scientific">Reinekea marinisedimentorum</name>
    <dbReference type="NCBI Taxonomy" id="230495"/>
    <lineage>
        <taxon>Bacteria</taxon>
        <taxon>Pseudomonadati</taxon>
        <taxon>Pseudomonadota</taxon>
        <taxon>Gammaproteobacteria</taxon>
        <taxon>Oceanospirillales</taxon>
        <taxon>Saccharospirillaceae</taxon>
        <taxon>Reinekea</taxon>
    </lineage>
</organism>
<dbReference type="Gene3D" id="3.80.30.20">
    <property type="entry name" value="tm_1862 like domain"/>
    <property type="match status" value="1"/>
</dbReference>
<dbReference type="NCBIfam" id="TIGR01212">
    <property type="entry name" value="TIGR01212 family radical SAM protein"/>
    <property type="match status" value="1"/>
</dbReference>
<dbReference type="InterPro" id="IPR058240">
    <property type="entry name" value="rSAM_sf"/>
</dbReference>
<dbReference type="RefSeq" id="WP_132701291.1">
    <property type="nucleotide sequence ID" value="NZ_SLZR01000006.1"/>
</dbReference>
<dbReference type="InterPro" id="IPR007197">
    <property type="entry name" value="rSAM"/>
</dbReference>
<evidence type="ECO:0000256" key="5">
    <source>
        <dbReference type="ARBA" id="ARBA00023004"/>
    </source>
</evidence>
<protein>
    <recommendedName>
        <fullName evidence="7">Radical SAM core domain-containing protein</fullName>
    </recommendedName>
</protein>
<keyword evidence="4" id="KW-0479">Metal-binding</keyword>
<dbReference type="SFLD" id="SFLDG01086">
    <property type="entry name" value="elongater_protein-like"/>
    <property type="match status" value="1"/>
</dbReference>
<evidence type="ECO:0000313" key="9">
    <source>
        <dbReference type="Proteomes" id="UP000295793"/>
    </source>
</evidence>
<reference evidence="8 9" key="1">
    <citation type="submission" date="2019-03" db="EMBL/GenBank/DDBJ databases">
        <title>Genomic Encyclopedia of Archaeal and Bacterial Type Strains, Phase II (KMG-II): from individual species to whole genera.</title>
        <authorList>
            <person name="Goeker M."/>
        </authorList>
    </citation>
    <scope>NUCLEOTIDE SEQUENCE [LARGE SCALE GENOMIC DNA]</scope>
    <source>
        <strain evidence="8 9">DSM 15388</strain>
    </source>
</reference>
<comment type="caution">
    <text evidence="8">The sequence shown here is derived from an EMBL/GenBank/DDBJ whole genome shotgun (WGS) entry which is preliminary data.</text>
</comment>
<keyword evidence="2" id="KW-0004">4Fe-4S</keyword>
<feature type="domain" description="Radical SAM core" evidence="7">
    <location>
        <begin position="17"/>
        <end position="264"/>
    </location>
</feature>
<keyword evidence="9" id="KW-1185">Reference proteome</keyword>
<dbReference type="Pfam" id="PF04055">
    <property type="entry name" value="Radical_SAM"/>
    <property type="match status" value="1"/>
</dbReference>
<comment type="cofactor">
    <cofactor evidence="1">
        <name>[4Fe-4S] cluster</name>
        <dbReference type="ChEBI" id="CHEBI:49883"/>
    </cofactor>
</comment>
<dbReference type="SMART" id="SM00729">
    <property type="entry name" value="Elp3"/>
    <property type="match status" value="1"/>
</dbReference>
<accession>A0A4R3I8J8</accession>
<dbReference type="GO" id="GO:0051539">
    <property type="term" value="F:4 iron, 4 sulfur cluster binding"/>
    <property type="evidence" value="ECO:0007669"/>
    <property type="project" value="UniProtKB-KW"/>
</dbReference>
<keyword evidence="6" id="KW-0411">Iron-sulfur</keyword>
<dbReference type="AlphaFoldDB" id="A0A4R3I8J8"/>
<dbReference type="PANTHER" id="PTHR11135">
    <property type="entry name" value="HISTONE ACETYLTRANSFERASE-RELATED"/>
    <property type="match status" value="1"/>
</dbReference>
<dbReference type="SFLD" id="SFLDG01091">
    <property type="entry name" value="uncharacterized_CHP01210-like"/>
    <property type="match status" value="1"/>
</dbReference>
<evidence type="ECO:0000256" key="2">
    <source>
        <dbReference type="ARBA" id="ARBA00022485"/>
    </source>
</evidence>
<sequence length="303" mass="34291">MALSDYLTTFGQYLKAKHGEKIYKLSLHADVTCPNRDGTKGIGGCTFCNNKSFFPNDMDPNTGITEQIESNVERLHVKTKARKFLAYFQAYSNTYGELKYLQELYAESLKPDCVIGICIGTRPDCVSDEVLALLNRIKDLGYEVWIELGLQSAHDKTLDAINRGHSFADYQDAVRRIQLYGINVCTHLIAGLPGENKQMVLQSWQRVMNEGVQGVKWHPLHVVKGTELAKQYSRGEYQTIDRDTYIDIVGDALVQTPKEVIVHRVMSTVARKELLLGPLWTEDRWPVMSGLEARLKQAHKKAV</sequence>
<dbReference type="Proteomes" id="UP000295793">
    <property type="component" value="Unassembled WGS sequence"/>
</dbReference>
<evidence type="ECO:0000256" key="3">
    <source>
        <dbReference type="ARBA" id="ARBA00022691"/>
    </source>
</evidence>
<dbReference type="InterPro" id="IPR006638">
    <property type="entry name" value="Elp3/MiaA/NifB-like_rSAM"/>
</dbReference>
<dbReference type="GO" id="GO:0003824">
    <property type="term" value="F:catalytic activity"/>
    <property type="evidence" value="ECO:0007669"/>
    <property type="project" value="InterPro"/>
</dbReference>
<dbReference type="InterPro" id="IPR032432">
    <property type="entry name" value="Radical_SAM_C"/>
</dbReference>
<keyword evidence="3" id="KW-0949">S-adenosyl-L-methionine</keyword>
<dbReference type="SFLD" id="SFLDS00029">
    <property type="entry name" value="Radical_SAM"/>
    <property type="match status" value="1"/>
</dbReference>
<evidence type="ECO:0000256" key="4">
    <source>
        <dbReference type="ARBA" id="ARBA00022723"/>
    </source>
</evidence>
<dbReference type="EMBL" id="SLZR01000006">
    <property type="protein sequence ID" value="TCS41316.1"/>
    <property type="molecule type" value="Genomic_DNA"/>
</dbReference>
<evidence type="ECO:0000256" key="6">
    <source>
        <dbReference type="ARBA" id="ARBA00023014"/>
    </source>
</evidence>